<gene>
    <name evidence="1" type="ORF">LCGC14_2639960</name>
</gene>
<organism evidence="1">
    <name type="scientific">marine sediment metagenome</name>
    <dbReference type="NCBI Taxonomy" id="412755"/>
    <lineage>
        <taxon>unclassified sequences</taxon>
        <taxon>metagenomes</taxon>
        <taxon>ecological metagenomes</taxon>
    </lineage>
</organism>
<sequence>QARIAFVREKMMMGISTSTGISIPVNSLLKITSPASDPDYDGWVPLANEGGLAGFERRQVDPVSPVAFGTDWTEPAGHFDADGTRYNQPNQARGIHSWNLVVSTAYKIYLSYSKDDAIVEASGGTFTGPDAQAASRSGRDLYQPLGLLDITTPAAGGSGSGSGGGGGGGGCFTAAARIRTKKRGLVRICDVRSIEEWGKRADVVETMPGSFGLVAKVLRHRFNGKMVKLGPGVYVTESHSFAVGGDWTSAALLSKERRWFTGTAYNLEIMGENHCYALEDGRVAHNVLK</sequence>
<dbReference type="EMBL" id="LAZR01045501">
    <property type="protein sequence ID" value="KKK98719.1"/>
    <property type="molecule type" value="Genomic_DNA"/>
</dbReference>
<evidence type="ECO:0000313" key="1">
    <source>
        <dbReference type="EMBL" id="KKK98719.1"/>
    </source>
</evidence>
<feature type="non-terminal residue" evidence="1">
    <location>
        <position position="1"/>
    </location>
</feature>
<protein>
    <submittedName>
        <fullName evidence="1">Uncharacterized protein</fullName>
    </submittedName>
</protein>
<dbReference type="InterPro" id="IPR036844">
    <property type="entry name" value="Hint_dom_sf"/>
</dbReference>
<proteinExistence type="predicted"/>
<dbReference type="SUPFAM" id="SSF51294">
    <property type="entry name" value="Hedgehog/intein (Hint) domain"/>
    <property type="match status" value="1"/>
</dbReference>
<reference evidence="1" key="1">
    <citation type="journal article" date="2015" name="Nature">
        <title>Complex archaea that bridge the gap between prokaryotes and eukaryotes.</title>
        <authorList>
            <person name="Spang A."/>
            <person name="Saw J.H."/>
            <person name="Jorgensen S.L."/>
            <person name="Zaremba-Niedzwiedzka K."/>
            <person name="Martijn J."/>
            <person name="Lind A.E."/>
            <person name="van Eijk R."/>
            <person name="Schleper C."/>
            <person name="Guy L."/>
            <person name="Ettema T.J."/>
        </authorList>
    </citation>
    <scope>NUCLEOTIDE SEQUENCE</scope>
</reference>
<comment type="caution">
    <text evidence="1">The sequence shown here is derived from an EMBL/GenBank/DDBJ whole genome shotgun (WGS) entry which is preliminary data.</text>
</comment>
<name>A0A0F9C8I9_9ZZZZ</name>
<accession>A0A0F9C8I9</accession>
<dbReference type="AlphaFoldDB" id="A0A0F9C8I9"/>